<proteinExistence type="predicted"/>
<keyword evidence="1" id="KW-0812">Transmembrane</keyword>
<dbReference type="EMBL" id="GGFL01011745">
    <property type="protein sequence ID" value="MBW75923.1"/>
    <property type="molecule type" value="Transcribed_RNA"/>
</dbReference>
<keyword evidence="1" id="KW-1133">Transmembrane helix</keyword>
<name>A0A2M4DEB6_ANODA</name>
<organism evidence="2">
    <name type="scientific">Anopheles darlingi</name>
    <name type="common">Mosquito</name>
    <dbReference type="NCBI Taxonomy" id="43151"/>
    <lineage>
        <taxon>Eukaryota</taxon>
        <taxon>Metazoa</taxon>
        <taxon>Ecdysozoa</taxon>
        <taxon>Arthropoda</taxon>
        <taxon>Hexapoda</taxon>
        <taxon>Insecta</taxon>
        <taxon>Pterygota</taxon>
        <taxon>Neoptera</taxon>
        <taxon>Endopterygota</taxon>
        <taxon>Diptera</taxon>
        <taxon>Nematocera</taxon>
        <taxon>Culicoidea</taxon>
        <taxon>Culicidae</taxon>
        <taxon>Anophelinae</taxon>
        <taxon>Anopheles</taxon>
    </lineage>
</organism>
<reference evidence="2" key="1">
    <citation type="submission" date="2018-01" db="EMBL/GenBank/DDBJ databases">
        <title>An insight into the sialome of Amazonian anophelines.</title>
        <authorList>
            <person name="Ribeiro J.M."/>
            <person name="Scarpassa V."/>
            <person name="Calvo E."/>
        </authorList>
    </citation>
    <scope>NUCLEOTIDE SEQUENCE</scope>
</reference>
<feature type="transmembrane region" description="Helical" evidence="1">
    <location>
        <begin position="27"/>
        <end position="49"/>
    </location>
</feature>
<sequence length="79" mass="9096">MDFMVLICLIDLFVGYCEYFSQFLYKFTITVLFRLGFVRIFGCFLLYCICVSRGCHTSRDGVTTSAVIITTFHCTAIIH</sequence>
<evidence type="ECO:0000313" key="2">
    <source>
        <dbReference type="EMBL" id="MBW75923.1"/>
    </source>
</evidence>
<dbReference type="AlphaFoldDB" id="A0A2M4DEB6"/>
<protein>
    <submittedName>
        <fullName evidence="2">Uncharacterized protein</fullName>
    </submittedName>
</protein>
<accession>A0A2M4DEB6</accession>
<evidence type="ECO:0000256" key="1">
    <source>
        <dbReference type="SAM" id="Phobius"/>
    </source>
</evidence>
<keyword evidence="1" id="KW-0472">Membrane</keyword>